<dbReference type="EMBL" id="MK240351">
    <property type="protein sequence ID" value="QAU03990.1"/>
    <property type="molecule type" value="Genomic_DNA"/>
</dbReference>
<proteinExistence type="predicted"/>
<reference evidence="1 2" key="1">
    <citation type="submission" date="2018-11" db="EMBL/GenBank/DDBJ databases">
        <authorList>
            <person name="Teng T."/>
        </authorList>
    </citation>
    <scope>NUCLEOTIDE SEQUENCE [LARGE SCALE GENOMIC DNA]</scope>
</reference>
<name>A0A410T5I5_9CAUD</name>
<organism evidence="1 2">
    <name type="scientific">Acinetobacter phage Henu6</name>
    <dbReference type="NCBI Taxonomy" id="2500136"/>
    <lineage>
        <taxon>Viruses</taxon>
        <taxon>Duplodnaviria</taxon>
        <taxon>Heunggongvirae</taxon>
        <taxon>Uroviricota</taxon>
        <taxon>Caudoviricetes</taxon>
        <taxon>Pantevenvirales</taxon>
        <taxon>Straboviridae</taxon>
        <taxon>Twarogvirinae</taxon>
        <taxon>Zedzedvirus</taxon>
        <taxon>Zedzedvirus zz1</taxon>
    </lineage>
</organism>
<evidence type="ECO:0000313" key="1">
    <source>
        <dbReference type="EMBL" id="QAU03990.1"/>
    </source>
</evidence>
<protein>
    <submittedName>
        <fullName evidence="1">Uncharacterized protein</fullName>
    </submittedName>
</protein>
<accession>A0A410T5I5</accession>
<gene>
    <name evidence="1" type="ORF">Henu6_gp187</name>
</gene>
<evidence type="ECO:0000313" key="2">
    <source>
        <dbReference type="Proteomes" id="UP000289169"/>
    </source>
</evidence>
<sequence>MKKITLSLVVITAIGIGIYNIPTIKTKTYEREVDSLAFSYRVYNSQLCPNRKILRGIRSDYESTVDRNNVVKLAWIYNNFDQRFMSTCLQLNPHRGEYQ</sequence>
<dbReference type="Proteomes" id="UP000289169">
    <property type="component" value="Segment"/>
</dbReference>